<dbReference type="EMBL" id="KX856662">
    <property type="protein sequence ID" value="AOT23858.1"/>
    <property type="molecule type" value="Genomic_DNA"/>
</dbReference>
<sequence length="52" mass="5678">MFCTGSYLCNPETDWRYRLVLVVGTASVLRRGSFAVGNPGGRRCGGSRGCRH</sequence>
<protein>
    <submittedName>
        <fullName evidence="1">Uncharacterized protein</fullName>
    </submittedName>
</protein>
<evidence type="ECO:0000313" key="1">
    <source>
        <dbReference type="EMBL" id="AOT23858.1"/>
    </source>
</evidence>
<organism evidence="1 2">
    <name type="scientific">Klebsiella phage KP-Rio/2015</name>
    <dbReference type="NCBI Taxonomy" id="1904925"/>
    <lineage>
        <taxon>Viruses</taxon>
        <taxon>Duplodnaviria</taxon>
        <taxon>Heunggongvirae</taxon>
        <taxon>Uroviricota</taxon>
        <taxon>Caudoviricetes</taxon>
        <taxon>Autographivirales</taxon>
        <taxon>Autoscriptoviridae</taxon>
        <taxon>Slopekvirinae</taxon>
        <taxon>Drulisvirus</taxon>
        <taxon>Drulisvirus KPRio2015</taxon>
    </lineage>
</organism>
<accession>A0A1D8ES49</accession>
<evidence type="ECO:0000313" key="2">
    <source>
        <dbReference type="Proteomes" id="UP000221343"/>
    </source>
</evidence>
<keyword evidence="2" id="KW-1185">Reference proteome</keyword>
<gene>
    <name evidence="1" type="ORF">KPRIO2015_19</name>
</gene>
<reference evidence="1 2" key="1">
    <citation type="submission" date="2016-09" db="EMBL/GenBank/DDBJ databases">
        <title>Complete Genome Sequence of a novel Klebsiella pneumoniae phage.</title>
        <authorList>
            <person name="Meira G.L.S."/>
            <person name="Campos F.S."/>
            <person name="Albuquerque J.P."/>
            <person name="Cabral M.C."/>
            <person name="Fracalanzza S.E.L."/>
            <person name="Campos R.M."/>
            <person name="Vermelho A.B."/>
            <person name="Ferreira D.F."/>
        </authorList>
    </citation>
    <scope>NUCLEOTIDE SEQUENCE [LARGE SCALE GENOMIC DNA]</scope>
</reference>
<name>A0A1D8ES49_9CAUD</name>
<dbReference type="Proteomes" id="UP000221343">
    <property type="component" value="Segment"/>
</dbReference>
<proteinExistence type="predicted"/>